<organism evidence="3 4">
    <name type="scientific">Kitasatospora cathayae</name>
    <dbReference type="NCBI Taxonomy" id="3004092"/>
    <lineage>
        <taxon>Bacteria</taxon>
        <taxon>Bacillati</taxon>
        <taxon>Actinomycetota</taxon>
        <taxon>Actinomycetes</taxon>
        <taxon>Kitasatosporales</taxon>
        <taxon>Streptomycetaceae</taxon>
        <taxon>Kitasatospora</taxon>
    </lineage>
</organism>
<keyword evidence="4" id="KW-1185">Reference proteome</keyword>
<accession>A0ABY7QA15</accession>
<dbReference type="EMBL" id="CP115450">
    <property type="protein sequence ID" value="WBP89549.1"/>
    <property type="molecule type" value="Genomic_DNA"/>
</dbReference>
<evidence type="ECO:0000313" key="3">
    <source>
        <dbReference type="EMBL" id="WBP89549.1"/>
    </source>
</evidence>
<feature type="signal peptide" evidence="2">
    <location>
        <begin position="1"/>
        <end position="20"/>
    </location>
</feature>
<feature type="chain" id="PRO_5047234348" description="Lipoprotein" evidence="2">
    <location>
        <begin position="21"/>
        <end position="180"/>
    </location>
</feature>
<keyword evidence="2" id="KW-0732">Signal</keyword>
<feature type="region of interest" description="Disordered" evidence="1">
    <location>
        <begin position="19"/>
        <end position="50"/>
    </location>
</feature>
<evidence type="ECO:0008006" key="5">
    <source>
        <dbReference type="Google" id="ProtNLM"/>
    </source>
</evidence>
<evidence type="ECO:0000256" key="1">
    <source>
        <dbReference type="SAM" id="MobiDB-lite"/>
    </source>
</evidence>
<protein>
    <recommendedName>
        <fullName evidence="5">Lipoprotein</fullName>
    </recommendedName>
</protein>
<gene>
    <name evidence="3" type="ORF">O1G21_29370</name>
</gene>
<evidence type="ECO:0000256" key="2">
    <source>
        <dbReference type="SAM" id="SignalP"/>
    </source>
</evidence>
<name>A0ABY7QA15_9ACTN</name>
<dbReference type="Proteomes" id="UP001212821">
    <property type="component" value="Chromosome"/>
</dbReference>
<evidence type="ECO:0000313" key="4">
    <source>
        <dbReference type="Proteomes" id="UP001212821"/>
    </source>
</evidence>
<proteinExistence type="predicted"/>
<dbReference type="RefSeq" id="WP_270147913.1">
    <property type="nucleotide sequence ID" value="NZ_CP115450.1"/>
</dbReference>
<sequence>MRRTTLTLTAGLLAATAACSSSTTDRPAAPTPTLTAAAQTGGAASPAQPSAAAPAADASAALAKLTAAVKTVKAGVTVTAESDPNHLLGRPGQYTSKITFSDSRIKAADVEGEKEDSVNRGGAIEVFASEADAKARSEYIQGIVKGMPALMEYDYVRGPVLVRVSRLLTPDQAKALQAAV</sequence>
<dbReference type="PROSITE" id="PS51257">
    <property type="entry name" value="PROKAR_LIPOPROTEIN"/>
    <property type="match status" value="1"/>
</dbReference>
<reference evidence="4" key="1">
    <citation type="submission" date="2022-12" db="EMBL/GenBank/DDBJ databases">
        <authorList>
            <person name="Mo P."/>
        </authorList>
    </citation>
    <scope>NUCLEOTIDE SEQUENCE [LARGE SCALE GENOMIC DNA]</scope>
    <source>
        <strain evidence="4">HUAS 3-15</strain>
    </source>
</reference>